<dbReference type="AlphaFoldDB" id="F4W8M1"/>
<gene>
    <name evidence="1" type="ORF">G5I_01802</name>
</gene>
<keyword evidence="2" id="KW-1185">Reference proteome</keyword>
<evidence type="ECO:0000313" key="1">
    <source>
        <dbReference type="EMBL" id="EGI69512.1"/>
    </source>
</evidence>
<dbReference type="Proteomes" id="UP000007755">
    <property type="component" value="Unassembled WGS sequence"/>
</dbReference>
<accession>F4W8M1</accession>
<evidence type="ECO:0000313" key="2">
    <source>
        <dbReference type="Proteomes" id="UP000007755"/>
    </source>
</evidence>
<name>F4W8M1_ACREC</name>
<organism evidence="2">
    <name type="scientific">Acromyrmex echinatior</name>
    <name type="common">Panamanian leafcutter ant</name>
    <name type="synonym">Acromyrmex octospinosus echinatior</name>
    <dbReference type="NCBI Taxonomy" id="103372"/>
    <lineage>
        <taxon>Eukaryota</taxon>
        <taxon>Metazoa</taxon>
        <taxon>Ecdysozoa</taxon>
        <taxon>Arthropoda</taxon>
        <taxon>Hexapoda</taxon>
        <taxon>Insecta</taxon>
        <taxon>Pterygota</taxon>
        <taxon>Neoptera</taxon>
        <taxon>Endopterygota</taxon>
        <taxon>Hymenoptera</taxon>
        <taxon>Apocrita</taxon>
        <taxon>Aculeata</taxon>
        <taxon>Formicoidea</taxon>
        <taxon>Formicidae</taxon>
        <taxon>Myrmicinae</taxon>
        <taxon>Acromyrmex</taxon>
    </lineage>
</organism>
<sequence>MDGIVPPTSTRQPFGLYAATSARGITADRTARKKKKYFSLHFPTFFLTRCAITKEIQRDSKFTYDLSMIYFFTNSSRQFYVKQFRKTIFDHFTVQTGDDRLTRMSINGMQIKASEQIKSAKSQNR</sequence>
<dbReference type="EMBL" id="GL887908">
    <property type="protein sequence ID" value="EGI69512.1"/>
    <property type="molecule type" value="Genomic_DNA"/>
</dbReference>
<protein>
    <submittedName>
        <fullName evidence="1">Uncharacterized protein</fullName>
    </submittedName>
</protein>
<dbReference type="InParanoid" id="F4W8M1"/>
<proteinExistence type="predicted"/>
<reference evidence="1" key="1">
    <citation type="submission" date="2011-02" db="EMBL/GenBank/DDBJ databases">
        <title>The genome of the leaf-cutting ant Acromyrmex echinatior suggests key adaptations to social evolution and fungus farming.</title>
        <authorList>
            <person name="Nygaard S."/>
            <person name="Zhang G."/>
        </authorList>
    </citation>
    <scope>NUCLEOTIDE SEQUENCE</scope>
</reference>